<feature type="domain" description="CATRA-Associated Small Protein" evidence="2">
    <location>
        <begin position="7"/>
        <end position="94"/>
    </location>
</feature>
<feature type="region of interest" description="Disordered" evidence="1">
    <location>
        <begin position="91"/>
        <end position="113"/>
    </location>
</feature>
<evidence type="ECO:0000313" key="3">
    <source>
        <dbReference type="EMBL" id="GIE99643.1"/>
    </source>
</evidence>
<evidence type="ECO:0000256" key="1">
    <source>
        <dbReference type="SAM" id="MobiDB-lite"/>
    </source>
</evidence>
<dbReference type="AlphaFoldDB" id="A0A919K3R1"/>
<gene>
    <name evidence="3" type="ORF">Ari01nite_71080</name>
</gene>
<dbReference type="Pfam" id="PF20271">
    <property type="entry name" value="CATASP"/>
    <property type="match status" value="1"/>
</dbReference>
<dbReference type="Proteomes" id="UP000636960">
    <property type="component" value="Unassembled WGS sequence"/>
</dbReference>
<accession>A0A919K3R1</accession>
<reference evidence="3" key="1">
    <citation type="submission" date="2021-01" db="EMBL/GenBank/DDBJ databases">
        <title>Whole genome shotgun sequence of Actinoplanes rishiriensis NBRC 108556.</title>
        <authorList>
            <person name="Komaki H."/>
            <person name="Tamura T."/>
        </authorList>
    </citation>
    <scope>NUCLEOTIDE SEQUENCE</scope>
    <source>
        <strain evidence="3">NBRC 108556</strain>
    </source>
</reference>
<evidence type="ECO:0000313" key="4">
    <source>
        <dbReference type="Proteomes" id="UP000636960"/>
    </source>
</evidence>
<name>A0A919K3R1_9ACTN</name>
<comment type="caution">
    <text evidence="3">The sequence shown here is derived from an EMBL/GenBank/DDBJ whole genome shotgun (WGS) entry which is preliminary data.</text>
</comment>
<proteinExistence type="predicted"/>
<dbReference type="RefSeq" id="WP_203786626.1">
    <property type="nucleotide sequence ID" value="NZ_BOMV01000076.1"/>
</dbReference>
<protein>
    <recommendedName>
        <fullName evidence="2">CATRA-Associated Small Protein domain-containing protein</fullName>
    </recommendedName>
</protein>
<dbReference type="InterPro" id="IPR046924">
    <property type="entry name" value="CATASP"/>
</dbReference>
<organism evidence="3 4">
    <name type="scientific">Paractinoplanes rishiriensis</name>
    <dbReference type="NCBI Taxonomy" id="1050105"/>
    <lineage>
        <taxon>Bacteria</taxon>
        <taxon>Bacillati</taxon>
        <taxon>Actinomycetota</taxon>
        <taxon>Actinomycetes</taxon>
        <taxon>Micromonosporales</taxon>
        <taxon>Micromonosporaceae</taxon>
        <taxon>Paractinoplanes</taxon>
    </lineage>
</organism>
<evidence type="ECO:0000259" key="2">
    <source>
        <dbReference type="Pfam" id="PF20271"/>
    </source>
</evidence>
<keyword evidence="4" id="KW-1185">Reference proteome</keyword>
<dbReference type="EMBL" id="BOMV01000076">
    <property type="protein sequence ID" value="GIE99643.1"/>
    <property type="molecule type" value="Genomic_DNA"/>
</dbReference>
<sequence length="113" mass="12169">MTGPRDLTVLHNVLQWNLTDQRWERVREALRSTETAAARQDPAGVQAGLNSLRRLGPARVANRLTAAVAGPPTGPAPDDVIELRNRLVHSLEVPPSTAEPGSPPVAEEPDAKE</sequence>